<dbReference type="Pfam" id="PF13365">
    <property type="entry name" value="Trypsin_2"/>
    <property type="match status" value="1"/>
</dbReference>
<dbReference type="InterPro" id="IPR009003">
    <property type="entry name" value="Peptidase_S1_PA"/>
</dbReference>
<keyword evidence="1" id="KW-0812">Transmembrane</keyword>
<dbReference type="EMBL" id="QSFT01000038">
    <property type="protein sequence ID" value="RHA73343.1"/>
    <property type="molecule type" value="Genomic_DNA"/>
</dbReference>
<name>A0A413SW73_9BACT</name>
<dbReference type="GO" id="GO:0004252">
    <property type="term" value="F:serine-type endopeptidase activity"/>
    <property type="evidence" value="ECO:0007669"/>
    <property type="project" value="InterPro"/>
</dbReference>
<feature type="transmembrane region" description="Helical" evidence="1">
    <location>
        <begin position="43"/>
        <end position="62"/>
    </location>
</feature>
<dbReference type="PRINTS" id="PR00834">
    <property type="entry name" value="PROTEASES2C"/>
</dbReference>
<reference evidence="2 3" key="1">
    <citation type="submission" date="2018-08" db="EMBL/GenBank/DDBJ databases">
        <title>A genome reference for cultivated species of the human gut microbiota.</title>
        <authorList>
            <person name="Zou Y."/>
            <person name="Xue W."/>
            <person name="Luo G."/>
        </authorList>
    </citation>
    <scope>NUCLEOTIDE SEQUENCE [LARGE SCALE GENOMIC DNA]</scope>
    <source>
        <strain evidence="2 3">AM42-38</strain>
    </source>
</reference>
<sequence length="537" mass="58610">MLTLCHGLCGTGFGDIFLIEANLNVGNTKVMYSILNLKKNKKLLMRFLVFSLVTVLFTISIYSQTTNFNSAWSTGSSVQCGRLKSIEIRNDGVIATIEVKALKALKRLEIFSTSNTYILSGNTRLLQLSGLITDRGIVNCGYGTNWGWSNVPLGAIQSYQLFFKGTLPSGTSTISIVDYGDYNGAHGYCFNNYQINNPRRNYLPYQSEFTVKQHIDQNNDGVCGIYEPIDDTGAKLACVKKGNEYCLIYLSSPANYPGKSLWQIGDIKATLRMTASGLMKADWYRSDKSAITSYVAFDGVSMTAVDNTGETKYLKTYPVSSPTIGSNGSQEVSEWSGTGFALNNGYIVTNFHVVEDASEITIQGVNGSSFEYKASVIEVDKKNDLALIKITDSRFKGFGNIPYAVKETTCDVGADIFVLGYPLTSYMGEKIKLTNGIISSKSGFKDDITTYQISAPVQPGNSGGPMFDKNGNVVGIVNAGIPDADNVGYAIKTTYLFNLIKSSVSASVIPNNNIVAGKSLPEKVKILQKYVFYIKCK</sequence>
<dbReference type="SUPFAM" id="SSF50494">
    <property type="entry name" value="Trypsin-like serine proteases"/>
    <property type="match status" value="1"/>
</dbReference>
<proteinExistence type="predicted"/>
<comment type="caution">
    <text evidence="2">The sequence shown here is derived from an EMBL/GenBank/DDBJ whole genome shotgun (WGS) entry which is preliminary data.</text>
</comment>
<dbReference type="GO" id="GO:0006508">
    <property type="term" value="P:proteolysis"/>
    <property type="evidence" value="ECO:0007669"/>
    <property type="project" value="UniProtKB-KW"/>
</dbReference>
<dbReference type="InterPro" id="IPR043504">
    <property type="entry name" value="Peptidase_S1_PA_chymotrypsin"/>
</dbReference>
<evidence type="ECO:0000313" key="3">
    <source>
        <dbReference type="Proteomes" id="UP000283855"/>
    </source>
</evidence>
<protein>
    <submittedName>
        <fullName evidence="2">Serine protease</fullName>
    </submittedName>
</protein>
<organism evidence="2 3">
    <name type="scientific">Phocaeicola coprophilus</name>
    <dbReference type="NCBI Taxonomy" id="387090"/>
    <lineage>
        <taxon>Bacteria</taxon>
        <taxon>Pseudomonadati</taxon>
        <taxon>Bacteroidota</taxon>
        <taxon>Bacteroidia</taxon>
        <taxon>Bacteroidales</taxon>
        <taxon>Bacteroidaceae</taxon>
        <taxon>Phocaeicola</taxon>
    </lineage>
</organism>
<gene>
    <name evidence="2" type="ORF">DW921_13390</name>
</gene>
<dbReference type="InterPro" id="IPR001940">
    <property type="entry name" value="Peptidase_S1C"/>
</dbReference>
<keyword evidence="2" id="KW-0645">Protease</keyword>
<evidence type="ECO:0000256" key="1">
    <source>
        <dbReference type="SAM" id="Phobius"/>
    </source>
</evidence>
<evidence type="ECO:0000313" key="2">
    <source>
        <dbReference type="EMBL" id="RHA73343.1"/>
    </source>
</evidence>
<keyword evidence="1" id="KW-1133">Transmembrane helix</keyword>
<keyword evidence="1" id="KW-0472">Membrane</keyword>
<dbReference type="PANTHER" id="PTHR43019:SF23">
    <property type="entry name" value="PROTEASE DO-LIKE 5, CHLOROPLASTIC"/>
    <property type="match status" value="1"/>
</dbReference>
<dbReference type="Gene3D" id="2.40.10.10">
    <property type="entry name" value="Trypsin-like serine proteases"/>
    <property type="match status" value="2"/>
</dbReference>
<dbReference type="AlphaFoldDB" id="A0A413SW73"/>
<dbReference type="PANTHER" id="PTHR43019">
    <property type="entry name" value="SERINE ENDOPROTEASE DEGS"/>
    <property type="match status" value="1"/>
</dbReference>
<accession>A0A413SW73</accession>
<keyword evidence="2" id="KW-0378">Hydrolase</keyword>
<dbReference type="Proteomes" id="UP000283855">
    <property type="component" value="Unassembled WGS sequence"/>
</dbReference>